<evidence type="ECO:0000256" key="3">
    <source>
        <dbReference type="ARBA" id="ARBA00023015"/>
    </source>
</evidence>
<evidence type="ECO:0000259" key="8">
    <source>
        <dbReference type="Pfam" id="PF02229"/>
    </source>
</evidence>
<feature type="region of interest" description="Disordered" evidence="7">
    <location>
        <begin position="1"/>
        <end position="21"/>
    </location>
</feature>
<reference evidence="9" key="1">
    <citation type="submission" date="2022-12" db="EMBL/GenBank/DDBJ databases">
        <title>Genome assemblies of Blomia tropicalis.</title>
        <authorList>
            <person name="Cui Y."/>
        </authorList>
    </citation>
    <scope>NUCLEOTIDE SEQUENCE</scope>
    <source>
        <tissue evidence="9">Adult mites</tissue>
    </source>
</reference>
<comment type="caution">
    <text evidence="9">The sequence shown here is derived from an EMBL/GenBank/DDBJ whole genome shotgun (WGS) entry which is preliminary data.</text>
</comment>
<dbReference type="InterPro" id="IPR009044">
    <property type="entry name" value="ssDNA-bd_transcriptional_reg"/>
</dbReference>
<protein>
    <recommendedName>
        <fullName evidence="8">Transcriptional coactivator p15 (PC4) C-terminal domain-containing protein</fullName>
    </recommendedName>
</protein>
<dbReference type="GO" id="GO:0003713">
    <property type="term" value="F:transcription coactivator activity"/>
    <property type="evidence" value="ECO:0007669"/>
    <property type="project" value="InterPro"/>
</dbReference>
<dbReference type="GO" id="GO:0003677">
    <property type="term" value="F:DNA binding"/>
    <property type="evidence" value="ECO:0007669"/>
    <property type="project" value="UniProtKB-KW"/>
</dbReference>
<feature type="domain" description="Transcriptional coactivator p15 (PC4) C-terminal" evidence="8">
    <location>
        <begin position="24"/>
        <end position="75"/>
    </location>
</feature>
<dbReference type="OrthoDB" id="2505440at2759"/>
<evidence type="ECO:0000256" key="6">
    <source>
        <dbReference type="ARBA" id="ARBA00023242"/>
    </source>
</evidence>
<dbReference type="Pfam" id="PF02229">
    <property type="entry name" value="PC4"/>
    <property type="match status" value="1"/>
</dbReference>
<dbReference type="PANTHER" id="PTHR13215">
    <property type="entry name" value="RNA POLYMERASE II TRANSCRIPTIONAL COACTIVATOR"/>
    <property type="match status" value="1"/>
</dbReference>
<accession>A0A9Q0LXF1</accession>
<evidence type="ECO:0000313" key="10">
    <source>
        <dbReference type="Proteomes" id="UP001142055"/>
    </source>
</evidence>
<keyword evidence="4" id="KW-0238">DNA-binding</keyword>
<dbReference type="OMA" id="EWGKFKD"/>
<dbReference type="AlphaFoldDB" id="A0A9Q0LXF1"/>
<comment type="subcellular location">
    <subcellularLocation>
        <location evidence="1">Nucleus</location>
    </subcellularLocation>
</comment>
<keyword evidence="5" id="KW-0804">Transcription</keyword>
<keyword evidence="10" id="KW-1185">Reference proteome</keyword>
<sequence length="91" mass="10410">MSTKNKKEIDVDSGDDSEMNDSVKLSKNRYLTVSTFKNKVRVDIREYYVADNGKRRPGKKGISLSLDEWGKFKDNMDTIQTKIEEAQGDSD</sequence>
<evidence type="ECO:0000256" key="5">
    <source>
        <dbReference type="ARBA" id="ARBA00023163"/>
    </source>
</evidence>
<name>A0A9Q0LXF1_BLOTA</name>
<dbReference type="GO" id="GO:0060261">
    <property type="term" value="P:positive regulation of transcription initiation by RNA polymerase II"/>
    <property type="evidence" value="ECO:0007669"/>
    <property type="project" value="InterPro"/>
</dbReference>
<keyword evidence="6" id="KW-0539">Nucleus</keyword>
<evidence type="ECO:0000256" key="2">
    <source>
        <dbReference type="ARBA" id="ARBA00009001"/>
    </source>
</evidence>
<gene>
    <name evidence="9" type="ORF">RDWZM_007445</name>
</gene>
<dbReference type="EMBL" id="JAPWDV010000003">
    <property type="protein sequence ID" value="KAJ6216288.1"/>
    <property type="molecule type" value="Genomic_DNA"/>
</dbReference>
<dbReference type="InterPro" id="IPR045125">
    <property type="entry name" value="Sub1/Tcp4-like"/>
</dbReference>
<evidence type="ECO:0000256" key="7">
    <source>
        <dbReference type="SAM" id="MobiDB-lite"/>
    </source>
</evidence>
<evidence type="ECO:0000313" key="9">
    <source>
        <dbReference type="EMBL" id="KAJ6216288.1"/>
    </source>
</evidence>
<dbReference type="Gene3D" id="2.30.31.10">
    <property type="entry name" value="Transcriptional Coactivator Pc4, Chain A"/>
    <property type="match status" value="1"/>
</dbReference>
<feature type="compositionally biased region" description="Basic and acidic residues" evidence="7">
    <location>
        <begin position="1"/>
        <end position="10"/>
    </location>
</feature>
<organism evidence="9 10">
    <name type="scientific">Blomia tropicalis</name>
    <name type="common">Mite</name>
    <dbReference type="NCBI Taxonomy" id="40697"/>
    <lineage>
        <taxon>Eukaryota</taxon>
        <taxon>Metazoa</taxon>
        <taxon>Ecdysozoa</taxon>
        <taxon>Arthropoda</taxon>
        <taxon>Chelicerata</taxon>
        <taxon>Arachnida</taxon>
        <taxon>Acari</taxon>
        <taxon>Acariformes</taxon>
        <taxon>Sarcoptiformes</taxon>
        <taxon>Astigmata</taxon>
        <taxon>Glycyphagoidea</taxon>
        <taxon>Echimyopodidae</taxon>
        <taxon>Blomia</taxon>
    </lineage>
</organism>
<proteinExistence type="inferred from homology"/>
<evidence type="ECO:0000256" key="1">
    <source>
        <dbReference type="ARBA" id="ARBA00004123"/>
    </source>
</evidence>
<comment type="similarity">
    <text evidence="2">Belongs to the transcriptional coactivator PC4 family.</text>
</comment>
<dbReference type="GO" id="GO:0005634">
    <property type="term" value="C:nucleus"/>
    <property type="evidence" value="ECO:0007669"/>
    <property type="project" value="UniProtKB-SubCell"/>
</dbReference>
<keyword evidence="3" id="KW-0805">Transcription regulation</keyword>
<dbReference type="InterPro" id="IPR003173">
    <property type="entry name" value="PC4_C"/>
</dbReference>
<dbReference type="Proteomes" id="UP001142055">
    <property type="component" value="Chromosome 3"/>
</dbReference>
<dbReference type="SUPFAM" id="SSF54447">
    <property type="entry name" value="ssDNA-binding transcriptional regulator domain"/>
    <property type="match status" value="1"/>
</dbReference>
<evidence type="ECO:0000256" key="4">
    <source>
        <dbReference type="ARBA" id="ARBA00023125"/>
    </source>
</evidence>